<dbReference type="PRINTS" id="PR00471">
    <property type="entry name" value="ACETATEKNASE"/>
</dbReference>
<comment type="similarity">
    <text evidence="2 9 10">Belongs to the acetokinase family.</text>
</comment>
<dbReference type="PANTHER" id="PTHR21060">
    <property type="entry name" value="ACETATE KINASE"/>
    <property type="match status" value="1"/>
</dbReference>
<keyword evidence="3 9" id="KW-0963">Cytoplasm</keyword>
<dbReference type="PROSITE" id="PS01076">
    <property type="entry name" value="ACETATE_KINASE_2"/>
    <property type="match status" value="1"/>
</dbReference>
<dbReference type="CDD" id="cd24011">
    <property type="entry name" value="ASKHA_NBD_BK"/>
    <property type="match status" value="1"/>
</dbReference>
<dbReference type="EMBL" id="WJNG01000007">
    <property type="protein sequence ID" value="MRH43188.1"/>
    <property type="molecule type" value="Genomic_DNA"/>
</dbReference>
<evidence type="ECO:0000313" key="11">
    <source>
        <dbReference type="EMBL" id="MRH43188.1"/>
    </source>
</evidence>
<dbReference type="NCBIfam" id="TIGR02707">
    <property type="entry name" value="butyr_kinase"/>
    <property type="match status" value="1"/>
</dbReference>
<evidence type="ECO:0000256" key="2">
    <source>
        <dbReference type="ARBA" id="ARBA00008748"/>
    </source>
</evidence>
<dbReference type="GO" id="GO:0008776">
    <property type="term" value="F:acetate kinase activity"/>
    <property type="evidence" value="ECO:0007669"/>
    <property type="project" value="TreeGrafter"/>
</dbReference>
<dbReference type="InterPro" id="IPR000890">
    <property type="entry name" value="Aliphatic_acid_kin_short-chain"/>
</dbReference>
<evidence type="ECO:0000256" key="1">
    <source>
        <dbReference type="ARBA" id="ARBA00004496"/>
    </source>
</evidence>
<evidence type="ECO:0000313" key="12">
    <source>
        <dbReference type="Proteomes" id="UP000799092"/>
    </source>
</evidence>
<keyword evidence="5 9" id="KW-0547">Nucleotide-binding</keyword>
<keyword evidence="6 9" id="KW-0418">Kinase</keyword>
<gene>
    <name evidence="9" type="primary">buk</name>
    <name evidence="11" type="ORF">GH741_10900</name>
</gene>
<protein>
    <recommendedName>
        <fullName evidence="9">Probable butyrate kinase</fullName>
        <shortName evidence="9">BK</shortName>
        <ecNumber evidence="9">2.7.2.7</ecNumber>
    </recommendedName>
    <alternativeName>
        <fullName evidence="9">Branched-chain carboxylic acid kinase</fullName>
    </alternativeName>
</protein>
<evidence type="ECO:0000256" key="7">
    <source>
        <dbReference type="ARBA" id="ARBA00022840"/>
    </source>
</evidence>
<evidence type="ECO:0000256" key="3">
    <source>
        <dbReference type="ARBA" id="ARBA00022490"/>
    </source>
</evidence>
<dbReference type="AlphaFoldDB" id="A0A6A8DC24"/>
<dbReference type="GO" id="GO:0047761">
    <property type="term" value="F:butyrate kinase activity"/>
    <property type="evidence" value="ECO:0007669"/>
    <property type="project" value="UniProtKB-UniRule"/>
</dbReference>
<comment type="catalytic activity">
    <reaction evidence="8 9">
        <text>butanoate + ATP = butanoyl phosphate + ADP</text>
        <dbReference type="Rhea" id="RHEA:13585"/>
        <dbReference type="ChEBI" id="CHEBI:17968"/>
        <dbReference type="ChEBI" id="CHEBI:30616"/>
        <dbReference type="ChEBI" id="CHEBI:58079"/>
        <dbReference type="ChEBI" id="CHEBI:456216"/>
        <dbReference type="EC" id="2.7.2.7"/>
    </reaction>
</comment>
<dbReference type="InterPro" id="IPR023865">
    <property type="entry name" value="Aliphatic_acid_kinase_CS"/>
</dbReference>
<dbReference type="SUPFAM" id="SSF53067">
    <property type="entry name" value="Actin-like ATPase domain"/>
    <property type="match status" value="2"/>
</dbReference>
<dbReference type="InterPro" id="IPR043129">
    <property type="entry name" value="ATPase_NBD"/>
</dbReference>
<dbReference type="Gene3D" id="3.30.420.40">
    <property type="match status" value="2"/>
</dbReference>
<dbReference type="PIRSF" id="PIRSF036458">
    <property type="entry name" value="Butyrate_kin"/>
    <property type="match status" value="1"/>
</dbReference>
<keyword evidence="7 9" id="KW-0067">ATP-binding</keyword>
<dbReference type="PANTHER" id="PTHR21060:SF3">
    <property type="entry name" value="BUTYRATE KINASE 2-RELATED"/>
    <property type="match status" value="1"/>
</dbReference>
<organism evidence="11 12">
    <name type="scientific">Aquibacillus halophilus</name>
    <dbReference type="NCBI Taxonomy" id="930132"/>
    <lineage>
        <taxon>Bacteria</taxon>
        <taxon>Bacillati</taxon>
        <taxon>Bacillota</taxon>
        <taxon>Bacilli</taxon>
        <taxon>Bacillales</taxon>
        <taxon>Bacillaceae</taxon>
        <taxon>Aquibacillus</taxon>
    </lineage>
</organism>
<accession>A0A6A8DC24</accession>
<evidence type="ECO:0000256" key="9">
    <source>
        <dbReference type="HAMAP-Rule" id="MF_00542"/>
    </source>
</evidence>
<dbReference type="EC" id="2.7.2.7" evidence="9"/>
<dbReference type="Proteomes" id="UP000799092">
    <property type="component" value="Unassembled WGS sequence"/>
</dbReference>
<reference evidence="11" key="1">
    <citation type="submission" date="2019-11" db="EMBL/GenBank/DDBJ databases">
        <authorList>
            <person name="Li J."/>
        </authorList>
    </citation>
    <scope>NUCLEOTIDE SEQUENCE</scope>
    <source>
        <strain evidence="11">B6B</strain>
    </source>
</reference>
<comment type="caution">
    <text evidence="11">The sequence shown here is derived from an EMBL/GenBank/DDBJ whole genome shotgun (WGS) entry which is preliminary data.</text>
</comment>
<keyword evidence="12" id="KW-1185">Reference proteome</keyword>
<evidence type="ECO:0000256" key="8">
    <source>
        <dbReference type="ARBA" id="ARBA00048596"/>
    </source>
</evidence>
<dbReference type="Pfam" id="PF00871">
    <property type="entry name" value="Acetate_kinase"/>
    <property type="match status" value="1"/>
</dbReference>
<proteinExistence type="inferred from homology"/>
<evidence type="ECO:0000256" key="4">
    <source>
        <dbReference type="ARBA" id="ARBA00022679"/>
    </source>
</evidence>
<dbReference type="PROSITE" id="PS01075">
    <property type="entry name" value="ACETATE_KINASE_1"/>
    <property type="match status" value="1"/>
</dbReference>
<keyword evidence="4 9" id="KW-0808">Transferase</keyword>
<comment type="subcellular location">
    <subcellularLocation>
        <location evidence="1 9">Cytoplasm</location>
    </subcellularLocation>
</comment>
<evidence type="ECO:0000256" key="10">
    <source>
        <dbReference type="RuleBase" id="RU003835"/>
    </source>
</evidence>
<name>A0A6A8DC24_9BACI</name>
<sequence>MQHNNRILVINPGSTSTKIGVFENENGIFEKTIRHNIEDIKTFNRIIDQYEFRKKVILDELHYEGINISKLDAVCGRGGLLRPIEGGTYEVNDDMLQDLRMGFSGEHASNLGGILAYEIANGLNIPAYIVDPVVVDELEDIARVSGVSEIPRVSIFHALNQKAVGRQAASDIGKSYSEANLIIAHMGGGITVGAHHKGKVIDVNNGLHGDGPFSPERAGTVPAGDLITMCFSGQYYRDEVMKKIVGHGGLMGHLQTNDALEVERRIAAGDKNAEIIYQAMAYQVAKEIGSMSSVLAGKVDAIALTGGLAFGSEFISLISKRVDWIADVLVYPGENELQALAKGTLRILKEEEIPKEYPNR</sequence>
<evidence type="ECO:0000256" key="6">
    <source>
        <dbReference type="ARBA" id="ARBA00022777"/>
    </source>
</evidence>
<dbReference type="GO" id="GO:0005737">
    <property type="term" value="C:cytoplasm"/>
    <property type="evidence" value="ECO:0007669"/>
    <property type="project" value="UniProtKB-SubCell"/>
</dbReference>
<dbReference type="GO" id="GO:0005524">
    <property type="term" value="F:ATP binding"/>
    <property type="evidence" value="ECO:0007669"/>
    <property type="project" value="UniProtKB-KW"/>
</dbReference>
<dbReference type="NCBIfam" id="NF002834">
    <property type="entry name" value="PRK03011.1-5"/>
    <property type="match status" value="1"/>
</dbReference>
<dbReference type="GO" id="GO:0006083">
    <property type="term" value="P:acetate metabolic process"/>
    <property type="evidence" value="ECO:0007669"/>
    <property type="project" value="TreeGrafter"/>
</dbReference>
<dbReference type="HAMAP" id="MF_00542">
    <property type="entry name" value="Butyrate_kinase"/>
    <property type="match status" value="1"/>
</dbReference>
<evidence type="ECO:0000256" key="5">
    <source>
        <dbReference type="ARBA" id="ARBA00022741"/>
    </source>
</evidence>
<dbReference type="InterPro" id="IPR011245">
    <property type="entry name" value="Butyrate_kin"/>
</dbReference>
<dbReference type="RefSeq" id="WP_338079368.1">
    <property type="nucleotide sequence ID" value="NZ_WJNG01000007.1"/>
</dbReference>